<feature type="transmembrane region" description="Helical" evidence="1">
    <location>
        <begin position="6"/>
        <end position="24"/>
    </location>
</feature>
<dbReference type="Proteomes" id="UP000541583">
    <property type="component" value="Unassembled WGS sequence"/>
</dbReference>
<dbReference type="EMBL" id="JACHCA010000003">
    <property type="protein sequence ID" value="MBB6127300.1"/>
    <property type="molecule type" value="Genomic_DNA"/>
</dbReference>
<keyword evidence="1" id="KW-0472">Membrane</keyword>
<comment type="caution">
    <text evidence="3">The sequence shown here is derived from an EMBL/GenBank/DDBJ whole genome shotgun (WGS) entry which is preliminary data.</text>
</comment>
<evidence type="ECO:0000313" key="3">
    <source>
        <dbReference type="EMBL" id="MBB6127300.1"/>
    </source>
</evidence>
<dbReference type="OrthoDB" id="649648at2"/>
<protein>
    <recommendedName>
        <fullName evidence="6">YhhN-like protein</fullName>
    </recommendedName>
</protein>
<dbReference type="RefSeq" id="WP_076372504.1">
    <property type="nucleotide sequence ID" value="NZ_FTMG01000003.1"/>
</dbReference>
<name>A0A841J961_9SPHI</name>
<accession>A0A841J961</accession>
<evidence type="ECO:0008006" key="6">
    <source>
        <dbReference type="Google" id="ProtNLM"/>
    </source>
</evidence>
<dbReference type="EMBL" id="JACHCB010000003">
    <property type="protein sequence ID" value="MBB6109107.1"/>
    <property type="molecule type" value="Genomic_DNA"/>
</dbReference>
<feature type="transmembrane region" description="Helical" evidence="1">
    <location>
        <begin position="121"/>
        <end position="139"/>
    </location>
</feature>
<dbReference type="Proteomes" id="UP000548326">
    <property type="component" value="Unassembled WGS sequence"/>
</dbReference>
<keyword evidence="4" id="KW-1185">Reference proteome</keyword>
<keyword evidence="1" id="KW-1133">Transmembrane helix</keyword>
<proteinExistence type="predicted"/>
<reference evidence="4 5" key="1">
    <citation type="submission" date="2020-08" db="EMBL/GenBank/DDBJ databases">
        <title>Genomic Encyclopedia of Type Strains, Phase IV (KMG-V): Genome sequencing to study the core and pangenomes of soil and plant-associated prokaryotes.</title>
        <authorList>
            <person name="Whitman W."/>
        </authorList>
    </citation>
    <scope>NUCLEOTIDE SEQUENCE [LARGE SCALE GENOMIC DNA]</scope>
    <source>
        <strain evidence="2 4">ANJLi2</strain>
        <strain evidence="3 5">MP601</strain>
    </source>
</reference>
<evidence type="ECO:0000313" key="5">
    <source>
        <dbReference type="Proteomes" id="UP000548326"/>
    </source>
</evidence>
<dbReference type="AlphaFoldDB" id="A0A841J961"/>
<feature type="transmembrane region" description="Helical" evidence="1">
    <location>
        <begin position="189"/>
        <end position="208"/>
    </location>
</feature>
<sequence length="221" mass="26778">MLKYFTINTVSELICFGVALFCLFKDKSNAWRFFIVYLLVTCIVEILGIQCRKVWHTSNFMLYNIFVVLECTTISCFFYYLYKQYQYKPIWLIIWLVVFFVCYGTEMIAEKFSNFVFETTTLMSIIFVLASLNFYYLILKDEQFRQLSNYAPFWWVNGVLFFYFGSTACNIFFDYFMEDKSLISGSVRYMIFNIIDIILYCCWSYSFICRYRQRTLQRLSY</sequence>
<feature type="transmembrane region" description="Helical" evidence="1">
    <location>
        <begin position="151"/>
        <end position="177"/>
    </location>
</feature>
<evidence type="ECO:0000313" key="2">
    <source>
        <dbReference type="EMBL" id="MBB6109107.1"/>
    </source>
</evidence>
<evidence type="ECO:0000313" key="4">
    <source>
        <dbReference type="Proteomes" id="UP000541583"/>
    </source>
</evidence>
<organism evidence="3 5">
    <name type="scientific">Mucilaginibacter lappiensis</name>
    <dbReference type="NCBI Taxonomy" id="354630"/>
    <lineage>
        <taxon>Bacteria</taxon>
        <taxon>Pseudomonadati</taxon>
        <taxon>Bacteroidota</taxon>
        <taxon>Sphingobacteriia</taxon>
        <taxon>Sphingobacteriales</taxon>
        <taxon>Sphingobacteriaceae</taxon>
        <taxon>Mucilaginibacter</taxon>
    </lineage>
</organism>
<feature type="transmembrane region" description="Helical" evidence="1">
    <location>
        <begin position="89"/>
        <end position="109"/>
    </location>
</feature>
<gene>
    <name evidence="3" type="ORF">HDF22_001406</name>
    <name evidence="2" type="ORF">HDF23_001850</name>
</gene>
<evidence type="ECO:0000256" key="1">
    <source>
        <dbReference type="SAM" id="Phobius"/>
    </source>
</evidence>
<feature type="transmembrane region" description="Helical" evidence="1">
    <location>
        <begin position="61"/>
        <end position="82"/>
    </location>
</feature>
<feature type="transmembrane region" description="Helical" evidence="1">
    <location>
        <begin position="31"/>
        <end position="49"/>
    </location>
</feature>
<keyword evidence="1" id="KW-0812">Transmembrane</keyword>